<comment type="caution">
    <text evidence="2">The sequence shown here is derived from an EMBL/GenBank/DDBJ whole genome shotgun (WGS) entry which is preliminary data.</text>
</comment>
<evidence type="ECO:0000259" key="1">
    <source>
        <dbReference type="Pfam" id="PF13472"/>
    </source>
</evidence>
<dbReference type="InterPro" id="IPR013830">
    <property type="entry name" value="SGNH_hydro"/>
</dbReference>
<accession>A0A7W8E246</accession>
<proteinExistence type="predicted"/>
<dbReference type="GO" id="GO:0004622">
    <property type="term" value="F:phosphatidylcholine lysophospholipase activity"/>
    <property type="evidence" value="ECO:0007669"/>
    <property type="project" value="TreeGrafter"/>
</dbReference>
<dbReference type="InterPro" id="IPR036514">
    <property type="entry name" value="SGNH_hydro_sf"/>
</dbReference>
<dbReference type="Proteomes" id="UP000540989">
    <property type="component" value="Unassembled WGS sequence"/>
</dbReference>
<dbReference type="PANTHER" id="PTHR30383:SF5">
    <property type="entry name" value="SGNH HYDROLASE-TYPE ESTERASE DOMAIN-CONTAINING PROTEIN"/>
    <property type="match status" value="1"/>
</dbReference>
<dbReference type="SUPFAM" id="SSF52266">
    <property type="entry name" value="SGNH hydrolase"/>
    <property type="match status" value="2"/>
</dbReference>
<dbReference type="InterPro" id="IPR051532">
    <property type="entry name" value="Ester_Hydrolysis_Enzymes"/>
</dbReference>
<gene>
    <name evidence="2" type="ORF">HDF16_000635</name>
</gene>
<feature type="domain" description="SGNH hydrolase-type esterase" evidence="1">
    <location>
        <begin position="322"/>
        <end position="500"/>
    </location>
</feature>
<feature type="domain" description="SGNH hydrolase-type esterase" evidence="1">
    <location>
        <begin position="80"/>
        <end position="256"/>
    </location>
</feature>
<sequence length="516" mass="57010">MKRMWARRLQKSGCALNLAVIFVTATLLPMRMIASGPAPLNQAGNPAMVPADRLSEDWWKQRHEAVLHDVAEHPDTQLLLIGDSITNNYDKSTLPDENFQPTWKTFYEPRKALNLGFSGDTTANVLWRLDHGEVAGLHPTVALILIGTNNTGFKSESAEQTEVGIDAVIANLEQRLPETKILLLGILPSDISDSKTETDLAVNAYLANGYSENPRVTYLEVGSIFYKNNKLDASIFYDPRLPQHGKPLHPDTNGQRMMAEAIEPTLAKLMGDSPRMPLDAMTEINTALIPVPKLEQDSYDWYARHHAELNTKLRINPRVVMIGDSITHFWGGLPNANHVNGPTAWQHLFRDDAGAVLNLGFGWDRTQNVLWRLRQGEFDGLTPRAIVLMIGTNNLSGSSNARASTPQEIVAGIEAIREELHRRSPSSRLIVMAILPRGRSAADPFRVSIIATNKLLSARFGNDASVTYLDIGAKFLDADGTLPVSMMSDGVHPTDAGYEIWADALADTFRKLNTTP</sequence>
<evidence type="ECO:0000313" key="3">
    <source>
        <dbReference type="Proteomes" id="UP000540989"/>
    </source>
</evidence>
<reference evidence="2 3" key="1">
    <citation type="submission" date="2020-08" db="EMBL/GenBank/DDBJ databases">
        <title>Genomic Encyclopedia of Type Strains, Phase IV (KMG-V): Genome sequencing to study the core and pangenomes of soil and plant-associated prokaryotes.</title>
        <authorList>
            <person name="Whitman W."/>
        </authorList>
    </citation>
    <scope>NUCLEOTIDE SEQUENCE [LARGE SCALE GENOMIC DNA]</scope>
    <source>
        <strain evidence="2 3">M8UP14</strain>
    </source>
</reference>
<dbReference type="EMBL" id="JACHIP010000001">
    <property type="protein sequence ID" value="MBB5055966.1"/>
    <property type="molecule type" value="Genomic_DNA"/>
</dbReference>
<dbReference type="Gene3D" id="3.40.50.1110">
    <property type="entry name" value="SGNH hydrolase"/>
    <property type="match status" value="2"/>
</dbReference>
<dbReference type="AlphaFoldDB" id="A0A7W8E246"/>
<dbReference type="Pfam" id="PF13472">
    <property type="entry name" value="Lipase_GDSL_2"/>
    <property type="match status" value="2"/>
</dbReference>
<evidence type="ECO:0000313" key="2">
    <source>
        <dbReference type="EMBL" id="MBB5055966.1"/>
    </source>
</evidence>
<dbReference type="PANTHER" id="PTHR30383">
    <property type="entry name" value="THIOESTERASE 1/PROTEASE 1/LYSOPHOSPHOLIPASE L1"/>
    <property type="match status" value="1"/>
</dbReference>
<organism evidence="2 3">
    <name type="scientific">Granulicella aggregans</name>
    <dbReference type="NCBI Taxonomy" id="474949"/>
    <lineage>
        <taxon>Bacteria</taxon>
        <taxon>Pseudomonadati</taxon>
        <taxon>Acidobacteriota</taxon>
        <taxon>Terriglobia</taxon>
        <taxon>Terriglobales</taxon>
        <taxon>Acidobacteriaceae</taxon>
        <taxon>Granulicella</taxon>
    </lineage>
</organism>
<keyword evidence="3" id="KW-1185">Reference proteome</keyword>
<protein>
    <submittedName>
        <fullName evidence="2">Lysophospholipase L1-like esterase</fullName>
    </submittedName>
</protein>
<name>A0A7W8E246_9BACT</name>